<keyword evidence="2" id="KW-0479">Metal-binding</keyword>
<evidence type="ECO:0000256" key="2">
    <source>
        <dbReference type="ARBA" id="ARBA00022723"/>
    </source>
</evidence>
<dbReference type="InterPro" id="IPR013341">
    <property type="entry name" value="Mandelate_racemase_N_dom"/>
</dbReference>
<dbReference type="SFLD" id="SFLDG00179">
    <property type="entry name" value="mandelate_racemase"/>
    <property type="match status" value="1"/>
</dbReference>
<dbReference type="Pfam" id="PF02746">
    <property type="entry name" value="MR_MLE_N"/>
    <property type="match status" value="1"/>
</dbReference>
<dbReference type="Gene3D" id="3.20.20.120">
    <property type="entry name" value="Enolase-like C-terminal domain"/>
    <property type="match status" value="1"/>
</dbReference>
<evidence type="ECO:0000313" key="6">
    <source>
        <dbReference type="Proteomes" id="UP001215097"/>
    </source>
</evidence>
<dbReference type="InterPro" id="IPR029017">
    <property type="entry name" value="Enolase-like_N"/>
</dbReference>
<keyword evidence="3" id="KW-0460">Magnesium</keyword>
<feature type="domain" description="Mandelate racemase/muconate lactonizing enzyme C-terminal" evidence="4">
    <location>
        <begin position="148"/>
        <end position="251"/>
    </location>
</feature>
<dbReference type="EMBL" id="CP078075">
    <property type="protein sequence ID" value="WDM45271.1"/>
    <property type="molecule type" value="Genomic_DNA"/>
</dbReference>
<sequence>MKITKATTLVGTRLHEREDQWITDRYRSVKADIAVVIIETDGGLAGIGEACAYGNPLQIADWVEWYAPSLIGADVDDLGIVPSPTGSAIVHAVGSAHDFAVAGIDCALWDLRGKQSGVSVSRLIDAAADSSVDVYASGGVRYDWRADPRTLIDEVVGHVAAGYSAVKIRLGTYWGWDAVTPERFLRLFDDVRREVGPDLGIAVDGNSRLTRAEALTVARGLDERGALWFEEPIAKDDLDGYVELNRSVGLKITGGESFTTLEQFRPWIERGAFDIVQPDAGVCGITELLKIGRFADRAGLELVPHSWHNGLMAMANAHAVAALPNASMLEECMVQGPLKWSSLVGGSRVDAGRIDLGEAAGFGVALINDLETRFPYIEGHYAVEVFRREHAA</sequence>
<dbReference type="SFLD" id="SFLDS00001">
    <property type="entry name" value="Enolase"/>
    <property type="match status" value="1"/>
</dbReference>
<dbReference type="InterPro" id="IPR013342">
    <property type="entry name" value="Mandelate_racemase_C"/>
</dbReference>
<dbReference type="SUPFAM" id="SSF54826">
    <property type="entry name" value="Enolase N-terminal domain-like"/>
    <property type="match status" value="1"/>
</dbReference>
<dbReference type="Proteomes" id="UP001215097">
    <property type="component" value="Chromosome"/>
</dbReference>
<dbReference type="Pfam" id="PF13378">
    <property type="entry name" value="MR_MLE_C"/>
    <property type="match status" value="1"/>
</dbReference>
<dbReference type="CDD" id="cd03316">
    <property type="entry name" value="MR_like"/>
    <property type="match status" value="1"/>
</dbReference>
<evidence type="ECO:0000259" key="4">
    <source>
        <dbReference type="SMART" id="SM00922"/>
    </source>
</evidence>
<keyword evidence="6" id="KW-1185">Reference proteome</keyword>
<name>A0ABY7XSV3_MICLT</name>
<evidence type="ECO:0000256" key="1">
    <source>
        <dbReference type="ARBA" id="ARBA00001946"/>
    </source>
</evidence>
<gene>
    <name evidence="5" type="ORF">KV395_19350</name>
</gene>
<dbReference type="Gene3D" id="3.30.390.10">
    <property type="entry name" value="Enolase-like, N-terminal domain"/>
    <property type="match status" value="1"/>
</dbReference>
<comment type="cofactor">
    <cofactor evidence="1">
        <name>Mg(2+)</name>
        <dbReference type="ChEBI" id="CHEBI:18420"/>
    </cofactor>
</comment>
<dbReference type="InterPro" id="IPR046945">
    <property type="entry name" value="RHMD-like"/>
</dbReference>
<dbReference type="SUPFAM" id="SSF51604">
    <property type="entry name" value="Enolase C-terminal domain-like"/>
    <property type="match status" value="1"/>
</dbReference>
<evidence type="ECO:0000256" key="3">
    <source>
        <dbReference type="ARBA" id="ARBA00022842"/>
    </source>
</evidence>
<dbReference type="InterPro" id="IPR029065">
    <property type="entry name" value="Enolase_C-like"/>
</dbReference>
<dbReference type="SMART" id="SM00922">
    <property type="entry name" value="MR_MLE"/>
    <property type="match status" value="1"/>
</dbReference>
<reference evidence="5 6" key="1">
    <citation type="submission" date="2021-06" db="EMBL/GenBank/DDBJ databases">
        <title>Genome-based taxonomic framework of Microbacterium strains isolated from marine environment, the description of four new species and reclassification of four preexisting species.</title>
        <authorList>
            <person name="Lee S.D."/>
            <person name="Kim S.-M."/>
            <person name="Byeon Y.-S."/>
            <person name="Yang H.L."/>
            <person name="Kim I.S."/>
        </authorList>
    </citation>
    <scope>NUCLEOTIDE SEQUENCE [LARGE SCALE GENOMIC DNA]</scope>
    <source>
        <strain evidence="5 6">KACC 14465</strain>
    </source>
</reference>
<protein>
    <submittedName>
        <fullName evidence="5">Mandelate racemase/muconate lactonizing enzyme family protein</fullName>
    </submittedName>
</protein>
<evidence type="ECO:0000313" key="5">
    <source>
        <dbReference type="EMBL" id="WDM45271.1"/>
    </source>
</evidence>
<dbReference type="PANTHER" id="PTHR13794:SF58">
    <property type="entry name" value="MITOCHONDRIAL ENOLASE SUPERFAMILY MEMBER 1"/>
    <property type="match status" value="1"/>
</dbReference>
<dbReference type="InterPro" id="IPR036849">
    <property type="entry name" value="Enolase-like_C_sf"/>
</dbReference>
<accession>A0ABY7XSV3</accession>
<organism evidence="5 6">
    <name type="scientific">Microbacterium luteolum</name>
    <name type="common">Aureobacterium luteolum</name>
    <dbReference type="NCBI Taxonomy" id="69367"/>
    <lineage>
        <taxon>Bacteria</taxon>
        <taxon>Bacillati</taxon>
        <taxon>Actinomycetota</taxon>
        <taxon>Actinomycetes</taxon>
        <taxon>Micrococcales</taxon>
        <taxon>Microbacteriaceae</taxon>
        <taxon>Microbacterium</taxon>
    </lineage>
</organism>
<dbReference type="PANTHER" id="PTHR13794">
    <property type="entry name" value="ENOLASE SUPERFAMILY, MANDELATE RACEMASE"/>
    <property type="match status" value="1"/>
</dbReference>
<dbReference type="RefSeq" id="WP_282215438.1">
    <property type="nucleotide sequence ID" value="NZ_BAAAUN010000001.1"/>
</dbReference>
<proteinExistence type="predicted"/>